<feature type="region of interest" description="Disordered" evidence="10">
    <location>
        <begin position="170"/>
        <end position="198"/>
    </location>
</feature>
<comment type="caution">
    <text evidence="13">The sequence shown here is derived from an EMBL/GenBank/DDBJ whole genome shotgun (WGS) entry which is preliminary data.</text>
</comment>
<keyword evidence="8 11" id="KW-0472">Membrane</keyword>
<dbReference type="InterPro" id="IPR038770">
    <property type="entry name" value="Na+/solute_symporter_sf"/>
</dbReference>
<reference evidence="13 14" key="1">
    <citation type="submission" date="2023-06" db="EMBL/GenBank/DDBJ databases">
        <title>Black Yeasts Isolated from many extreme environments.</title>
        <authorList>
            <person name="Coleine C."/>
            <person name="Stajich J.E."/>
            <person name="Selbmann L."/>
        </authorList>
    </citation>
    <scope>NUCLEOTIDE SEQUENCE [LARGE SCALE GENOMIC DNA]</scope>
    <source>
        <strain evidence="13 14">CCFEE 5887</strain>
    </source>
</reference>
<dbReference type="AlphaFoldDB" id="A0AAV9Q1H1"/>
<dbReference type="PANTHER" id="PTHR43562">
    <property type="entry name" value="NAPA-TYPE SODIUM/HYDROGEN ANTIPORTER"/>
    <property type="match status" value="1"/>
</dbReference>
<comment type="subcellular location">
    <subcellularLocation>
        <location evidence="1">Membrane</location>
        <topology evidence="1">Multi-pass membrane protein</topology>
    </subcellularLocation>
</comment>
<feature type="transmembrane region" description="Helical" evidence="11">
    <location>
        <begin position="145"/>
        <end position="164"/>
    </location>
</feature>
<name>A0AAV9Q1H1_9PEZI</name>
<protein>
    <recommendedName>
        <fullName evidence="12">Cation/H+ exchanger transmembrane domain-containing protein</fullName>
    </recommendedName>
</protein>
<proteinExistence type="predicted"/>
<dbReference type="GO" id="GO:0006814">
    <property type="term" value="P:sodium ion transport"/>
    <property type="evidence" value="ECO:0007669"/>
    <property type="project" value="UniProtKB-KW"/>
</dbReference>
<keyword evidence="7" id="KW-0406">Ion transport</keyword>
<evidence type="ECO:0000256" key="10">
    <source>
        <dbReference type="SAM" id="MobiDB-lite"/>
    </source>
</evidence>
<keyword evidence="5 11" id="KW-1133">Transmembrane helix</keyword>
<keyword evidence="4 11" id="KW-0812">Transmembrane</keyword>
<keyword evidence="14" id="KW-1185">Reference proteome</keyword>
<feature type="region of interest" description="Disordered" evidence="10">
    <location>
        <begin position="1"/>
        <end position="82"/>
    </location>
</feature>
<gene>
    <name evidence="13" type="ORF">LTR25_007931</name>
</gene>
<dbReference type="GO" id="GO:0015297">
    <property type="term" value="F:antiporter activity"/>
    <property type="evidence" value="ECO:0007669"/>
    <property type="project" value="UniProtKB-KW"/>
</dbReference>
<keyword evidence="2" id="KW-0813">Transport</keyword>
<dbReference type="Gene3D" id="1.20.1530.20">
    <property type="match status" value="2"/>
</dbReference>
<dbReference type="GO" id="GO:1902600">
    <property type="term" value="P:proton transmembrane transport"/>
    <property type="evidence" value="ECO:0007669"/>
    <property type="project" value="InterPro"/>
</dbReference>
<evidence type="ECO:0000256" key="4">
    <source>
        <dbReference type="ARBA" id="ARBA00022692"/>
    </source>
</evidence>
<feature type="compositionally biased region" description="Basic and acidic residues" evidence="10">
    <location>
        <begin position="178"/>
        <end position="192"/>
    </location>
</feature>
<dbReference type="GO" id="GO:0016020">
    <property type="term" value="C:membrane"/>
    <property type="evidence" value="ECO:0007669"/>
    <property type="project" value="UniProtKB-SubCell"/>
</dbReference>
<evidence type="ECO:0000256" key="6">
    <source>
        <dbReference type="ARBA" id="ARBA00023053"/>
    </source>
</evidence>
<dbReference type="Pfam" id="PF00999">
    <property type="entry name" value="Na_H_Exchanger"/>
    <property type="match status" value="1"/>
</dbReference>
<dbReference type="PANTHER" id="PTHR43562:SF3">
    <property type="entry name" value="SODIUM ION_PROTON EXCHANGER (EUROFUNG)"/>
    <property type="match status" value="1"/>
</dbReference>
<evidence type="ECO:0000256" key="2">
    <source>
        <dbReference type="ARBA" id="ARBA00022448"/>
    </source>
</evidence>
<keyword evidence="9" id="KW-0739">Sodium transport</keyword>
<evidence type="ECO:0000256" key="3">
    <source>
        <dbReference type="ARBA" id="ARBA00022449"/>
    </source>
</evidence>
<evidence type="ECO:0000256" key="1">
    <source>
        <dbReference type="ARBA" id="ARBA00004141"/>
    </source>
</evidence>
<dbReference type="InterPro" id="IPR006153">
    <property type="entry name" value="Cation/H_exchanger_TM"/>
</dbReference>
<sequence>MDEEIFSANETQTVHSDPQRSMSETVRPCQTADGDSPSPECSAESSGQTCDADAQSANDGGSPQIPPAKASRLPTPPPEPENFVVESHVTEQTPEATASERQSMRMYNQYYGPVVERILKPLFFASVGFSIPITKMFRGSIVWRGIVYTILMAVGKLCCGLWLVRFTTSDSGTNRSTHSSDRKRCEGKKQERTPSFPRPKSLYPASILGCAMVARGEIGFLISAVAASNGIFTANGNGDQASSDIYLVVTWAVLLCTIVGPLGLGFLAKRVKRLQMERAQSRQGGAEDPLGIWGVT</sequence>
<dbReference type="EMBL" id="JAXLQG010000015">
    <property type="protein sequence ID" value="KAK5532398.1"/>
    <property type="molecule type" value="Genomic_DNA"/>
</dbReference>
<feature type="domain" description="Cation/H+ exchanger transmembrane" evidence="12">
    <location>
        <begin position="111"/>
        <end position="269"/>
    </location>
</feature>
<keyword evidence="3" id="KW-0050">Antiport</keyword>
<accession>A0AAV9Q1H1</accession>
<feature type="transmembrane region" description="Helical" evidence="11">
    <location>
        <begin position="245"/>
        <end position="268"/>
    </location>
</feature>
<evidence type="ECO:0000256" key="7">
    <source>
        <dbReference type="ARBA" id="ARBA00023065"/>
    </source>
</evidence>
<feature type="compositionally biased region" description="Polar residues" evidence="10">
    <location>
        <begin position="8"/>
        <end position="24"/>
    </location>
</feature>
<evidence type="ECO:0000256" key="5">
    <source>
        <dbReference type="ARBA" id="ARBA00022989"/>
    </source>
</evidence>
<evidence type="ECO:0000256" key="8">
    <source>
        <dbReference type="ARBA" id="ARBA00023136"/>
    </source>
</evidence>
<evidence type="ECO:0000256" key="11">
    <source>
        <dbReference type="SAM" id="Phobius"/>
    </source>
</evidence>
<dbReference type="Proteomes" id="UP001345827">
    <property type="component" value="Unassembled WGS sequence"/>
</dbReference>
<evidence type="ECO:0000313" key="14">
    <source>
        <dbReference type="Proteomes" id="UP001345827"/>
    </source>
</evidence>
<evidence type="ECO:0000259" key="12">
    <source>
        <dbReference type="Pfam" id="PF00999"/>
    </source>
</evidence>
<evidence type="ECO:0000313" key="13">
    <source>
        <dbReference type="EMBL" id="KAK5532398.1"/>
    </source>
</evidence>
<keyword evidence="6" id="KW-0915">Sodium</keyword>
<evidence type="ECO:0000256" key="9">
    <source>
        <dbReference type="ARBA" id="ARBA00023201"/>
    </source>
</evidence>
<feature type="compositionally biased region" description="Polar residues" evidence="10">
    <location>
        <begin position="43"/>
        <end position="61"/>
    </location>
</feature>
<organism evidence="13 14">
    <name type="scientific">Vermiconidia calcicola</name>
    <dbReference type="NCBI Taxonomy" id="1690605"/>
    <lineage>
        <taxon>Eukaryota</taxon>
        <taxon>Fungi</taxon>
        <taxon>Dikarya</taxon>
        <taxon>Ascomycota</taxon>
        <taxon>Pezizomycotina</taxon>
        <taxon>Dothideomycetes</taxon>
        <taxon>Dothideomycetidae</taxon>
        <taxon>Mycosphaerellales</taxon>
        <taxon>Extremaceae</taxon>
        <taxon>Vermiconidia</taxon>
    </lineage>
</organism>